<keyword evidence="2" id="KW-0812">Transmembrane</keyword>
<dbReference type="EMBL" id="PFVJ01000031">
    <property type="protein sequence ID" value="PJA89972.1"/>
    <property type="molecule type" value="Genomic_DNA"/>
</dbReference>
<evidence type="ECO:0000313" key="3">
    <source>
        <dbReference type="EMBL" id="PJA89972.1"/>
    </source>
</evidence>
<comment type="caution">
    <text evidence="3">The sequence shown here is derived from an EMBL/GenBank/DDBJ whole genome shotgun (WGS) entry which is preliminary data.</text>
</comment>
<reference evidence="4" key="1">
    <citation type="submission" date="2017-09" db="EMBL/GenBank/DDBJ databases">
        <title>Depth-based differentiation of microbial function through sediment-hosted aquifers and enrichment of novel symbionts in the deep terrestrial subsurface.</title>
        <authorList>
            <person name="Probst A.J."/>
            <person name="Ladd B."/>
            <person name="Jarett J.K."/>
            <person name="Geller-Mcgrath D.E."/>
            <person name="Sieber C.M.K."/>
            <person name="Emerson J.B."/>
            <person name="Anantharaman K."/>
            <person name="Thomas B.C."/>
            <person name="Malmstrom R."/>
            <person name="Stieglmeier M."/>
            <person name="Klingl A."/>
            <person name="Woyke T."/>
            <person name="Ryan C.M."/>
            <person name="Banfield J.F."/>
        </authorList>
    </citation>
    <scope>NUCLEOTIDE SEQUENCE [LARGE SCALE GENOMIC DNA]</scope>
</reference>
<accession>A0A2M7Z7D7</accession>
<keyword evidence="1" id="KW-0175">Coiled coil</keyword>
<feature type="coiled-coil region" evidence="1">
    <location>
        <begin position="67"/>
        <end position="94"/>
    </location>
</feature>
<proteinExistence type="predicted"/>
<dbReference type="Proteomes" id="UP000230843">
    <property type="component" value="Unassembled WGS sequence"/>
</dbReference>
<gene>
    <name evidence="3" type="ORF">CO137_01415</name>
</gene>
<evidence type="ECO:0000313" key="4">
    <source>
        <dbReference type="Proteomes" id="UP000230843"/>
    </source>
</evidence>
<feature type="transmembrane region" description="Helical" evidence="2">
    <location>
        <begin position="12"/>
        <end position="35"/>
    </location>
</feature>
<keyword evidence="2" id="KW-0472">Membrane</keyword>
<name>A0A2M7Z7D7_9BACT</name>
<organism evidence="3 4">
    <name type="scientific">Candidatus Magasanikbacteria bacterium CG_4_9_14_3_um_filter_32_9</name>
    <dbReference type="NCBI Taxonomy" id="1974644"/>
    <lineage>
        <taxon>Bacteria</taxon>
        <taxon>Candidatus Magasanikiibacteriota</taxon>
    </lineage>
</organism>
<keyword evidence="2" id="KW-1133">Transmembrane helix</keyword>
<sequence>MFWKKDNSIQWPFVILAIFLLVLVLCSSVIAFFLISGSSGSGQILDIITESTNSLDTVSTITGEEIKSNYLQEIANLKSRIKESNKSSEELLADTEYTFLNVSVPNELRDLHLKRFLEFKALEKQGLEKEELVSRLGVVLNSELTDFE</sequence>
<evidence type="ECO:0000256" key="2">
    <source>
        <dbReference type="SAM" id="Phobius"/>
    </source>
</evidence>
<evidence type="ECO:0000256" key="1">
    <source>
        <dbReference type="SAM" id="Coils"/>
    </source>
</evidence>
<protein>
    <submittedName>
        <fullName evidence="3">Uncharacterized protein</fullName>
    </submittedName>
</protein>
<dbReference type="AlphaFoldDB" id="A0A2M7Z7D7"/>